<feature type="transmembrane region" description="Helical" evidence="7">
    <location>
        <begin position="434"/>
        <end position="452"/>
    </location>
</feature>
<dbReference type="GO" id="GO:0055085">
    <property type="term" value="P:transmembrane transport"/>
    <property type="evidence" value="ECO:0007669"/>
    <property type="project" value="InterPro"/>
</dbReference>
<dbReference type="AlphaFoldDB" id="A0A160MBZ3"/>
<feature type="transmembrane region" description="Helical" evidence="7">
    <location>
        <begin position="407"/>
        <end position="428"/>
    </location>
</feature>
<evidence type="ECO:0000256" key="1">
    <source>
        <dbReference type="ARBA" id="ARBA00004651"/>
    </source>
</evidence>
<dbReference type="PANTHER" id="PTHR43495:SF5">
    <property type="entry name" value="GAMMA-AMINOBUTYRIC ACID PERMEASE"/>
    <property type="match status" value="1"/>
</dbReference>
<evidence type="ECO:0000256" key="4">
    <source>
        <dbReference type="ARBA" id="ARBA00022970"/>
    </source>
</evidence>
<dbReference type="KEGG" id="bon:A361_15175"/>
<evidence type="ECO:0000313" key="10">
    <source>
        <dbReference type="Proteomes" id="UP000077856"/>
    </source>
</evidence>
<dbReference type="Gene3D" id="1.20.1740.10">
    <property type="entry name" value="Amino acid/polyamine transporter I"/>
    <property type="match status" value="1"/>
</dbReference>
<sequence length="468" mass="51440">MVEQEGQKNQLNRSMKRRHLFMLSLGGVIGTGLFLNAGYTINQAGAGGALIGYLFGGVILYLVMVCLGELAVYMPVTGSFQTYASKFISPSAGFSLGWMYFIGSATTAGVEFTAAGILMKRWFPDISVWVWCAIFILLLFALNALTTRGFAEAEYWFSGIKVVAVIFFIIIGFSAILGIIPLADRPAPYMEHLAPKGLFPAGIAIVFVTMMNVIFSYQGSELIGIAAGESEEPQKNIPRAIRNVIFRIIIFYIASIIILSAIFPTKELGILESPFVTLMDLAGIPFAPDIMNFVILTAILSVGNSCIYASTRLLWAMAHDGMAPRVFGKLSKRKVPFTALVFTMIFSLLSLLTSVFAAETVFVLLMSIAGISVTISWMGIALSQFMFRRKYIKAGGKVEDLKYKVPFYPIIPLICIIFCVSILVFLAFDPTQLAGLLIGIGFLLVSYIFYYFKNRKTDKVRSNNEIGA</sequence>
<dbReference type="GO" id="GO:0006865">
    <property type="term" value="P:amino acid transport"/>
    <property type="evidence" value="ECO:0007669"/>
    <property type="project" value="UniProtKB-KW"/>
</dbReference>
<evidence type="ECO:0000313" key="9">
    <source>
        <dbReference type="EMBL" id="AND40437.1"/>
    </source>
</evidence>
<protein>
    <submittedName>
        <fullName evidence="9">Amino acid transporter</fullName>
    </submittedName>
</protein>
<keyword evidence="6 7" id="KW-0472">Membrane</keyword>
<evidence type="ECO:0000256" key="7">
    <source>
        <dbReference type="SAM" id="Phobius"/>
    </source>
</evidence>
<dbReference type="InterPro" id="IPR004841">
    <property type="entry name" value="AA-permease/SLC12A_dom"/>
</dbReference>
<keyword evidence="4" id="KW-0029">Amino-acid transport</keyword>
<evidence type="ECO:0000256" key="3">
    <source>
        <dbReference type="ARBA" id="ARBA00022692"/>
    </source>
</evidence>
<feature type="transmembrane region" description="Helical" evidence="7">
    <location>
        <begin position="51"/>
        <end position="76"/>
    </location>
</feature>
<evidence type="ECO:0000259" key="8">
    <source>
        <dbReference type="Pfam" id="PF00324"/>
    </source>
</evidence>
<feature type="transmembrane region" description="Helical" evidence="7">
    <location>
        <begin position="198"/>
        <end position="217"/>
    </location>
</feature>
<feature type="transmembrane region" description="Helical" evidence="7">
    <location>
        <begin position="244"/>
        <end position="263"/>
    </location>
</feature>
<dbReference type="InterPro" id="IPR004840">
    <property type="entry name" value="Amino_acid_permease_CS"/>
</dbReference>
<accession>A0A160MBZ3</accession>
<dbReference type="STRING" id="1196031.A361_15175"/>
<feature type="transmembrane region" description="Helical" evidence="7">
    <location>
        <begin position="20"/>
        <end position="39"/>
    </location>
</feature>
<feature type="transmembrane region" description="Helical" evidence="7">
    <location>
        <begin position="362"/>
        <end position="387"/>
    </location>
</feature>
<dbReference type="PROSITE" id="PS00218">
    <property type="entry name" value="AMINO_ACID_PERMEASE_1"/>
    <property type="match status" value="1"/>
</dbReference>
<feature type="domain" description="Amino acid permease/ SLC12A" evidence="8">
    <location>
        <begin position="19"/>
        <end position="433"/>
    </location>
</feature>
<dbReference type="EMBL" id="CP015506">
    <property type="protein sequence ID" value="AND40437.1"/>
    <property type="molecule type" value="Genomic_DNA"/>
</dbReference>
<feature type="transmembrane region" description="Helical" evidence="7">
    <location>
        <begin position="162"/>
        <end position="183"/>
    </location>
</feature>
<reference evidence="9 10" key="1">
    <citation type="submission" date="2016-04" db="EMBL/GenBank/DDBJ databases">
        <title>Complete genome sequence of Bacillus oceanisediminis strain 2691.</title>
        <authorList>
            <person name="Jeong H."/>
            <person name="Kim H.J."/>
            <person name="Lee D.-W."/>
        </authorList>
    </citation>
    <scope>NUCLEOTIDE SEQUENCE [LARGE SCALE GENOMIC DNA]</scope>
    <source>
        <strain evidence="9 10">2691</strain>
    </source>
</reference>
<evidence type="ECO:0000256" key="5">
    <source>
        <dbReference type="ARBA" id="ARBA00022989"/>
    </source>
</evidence>
<proteinExistence type="predicted"/>
<dbReference type="eggNOG" id="COG0833">
    <property type="taxonomic scope" value="Bacteria"/>
</dbReference>
<feature type="transmembrane region" description="Helical" evidence="7">
    <location>
        <begin position="97"/>
        <end position="122"/>
    </location>
</feature>
<dbReference type="GO" id="GO:0005886">
    <property type="term" value="C:plasma membrane"/>
    <property type="evidence" value="ECO:0007669"/>
    <property type="project" value="UniProtKB-SubCell"/>
</dbReference>
<keyword evidence="2" id="KW-0813">Transport</keyword>
<comment type="subcellular location">
    <subcellularLocation>
        <location evidence="1">Cell membrane</location>
        <topology evidence="1">Multi-pass membrane protein</topology>
    </subcellularLocation>
</comment>
<dbReference type="RefSeq" id="WP_019383373.1">
    <property type="nucleotide sequence ID" value="NZ_CP015506.1"/>
</dbReference>
<dbReference type="Pfam" id="PF00324">
    <property type="entry name" value="AA_permease"/>
    <property type="match status" value="1"/>
</dbReference>
<dbReference type="PIRSF" id="PIRSF006060">
    <property type="entry name" value="AA_transporter"/>
    <property type="match status" value="1"/>
</dbReference>
<gene>
    <name evidence="9" type="ORF">A361_15175</name>
</gene>
<feature type="transmembrane region" description="Helical" evidence="7">
    <location>
        <begin position="128"/>
        <end position="150"/>
    </location>
</feature>
<organism evidence="9 10">
    <name type="scientific">Cytobacillus oceanisediminis 2691</name>
    <dbReference type="NCBI Taxonomy" id="1196031"/>
    <lineage>
        <taxon>Bacteria</taxon>
        <taxon>Bacillati</taxon>
        <taxon>Bacillota</taxon>
        <taxon>Bacilli</taxon>
        <taxon>Bacillales</taxon>
        <taxon>Bacillaceae</taxon>
        <taxon>Cytobacillus</taxon>
    </lineage>
</organism>
<evidence type="ECO:0000256" key="2">
    <source>
        <dbReference type="ARBA" id="ARBA00022448"/>
    </source>
</evidence>
<keyword evidence="3 7" id="KW-0812">Transmembrane</keyword>
<evidence type="ECO:0000256" key="6">
    <source>
        <dbReference type="ARBA" id="ARBA00023136"/>
    </source>
</evidence>
<feature type="transmembrane region" description="Helical" evidence="7">
    <location>
        <begin position="335"/>
        <end position="356"/>
    </location>
</feature>
<feature type="transmembrane region" description="Helical" evidence="7">
    <location>
        <begin position="290"/>
        <end position="315"/>
    </location>
</feature>
<dbReference type="Proteomes" id="UP000077856">
    <property type="component" value="Chromosome"/>
</dbReference>
<dbReference type="PANTHER" id="PTHR43495">
    <property type="entry name" value="GABA PERMEASE"/>
    <property type="match status" value="1"/>
</dbReference>
<keyword evidence="5 7" id="KW-1133">Transmembrane helix</keyword>
<dbReference type="FunFam" id="1.20.1740.10:FF:000001">
    <property type="entry name" value="Amino acid permease"/>
    <property type="match status" value="1"/>
</dbReference>
<name>A0A160MBZ3_9BACI</name>